<dbReference type="InterPro" id="IPR011763">
    <property type="entry name" value="COA_CT_C"/>
</dbReference>
<reference evidence="3" key="1">
    <citation type="submission" date="2021-04" db="EMBL/GenBank/DDBJ databases">
        <title>Genome based classification of Actinospica acidithermotolerans sp. nov., an actinobacterium isolated from an Indonesian hot spring.</title>
        <authorList>
            <person name="Kusuma A.B."/>
            <person name="Putra K.E."/>
            <person name="Nafisah S."/>
            <person name="Loh J."/>
            <person name="Nouioui I."/>
            <person name="Goodfellow M."/>
        </authorList>
    </citation>
    <scope>NUCLEOTIDE SEQUENCE</scope>
    <source>
        <strain evidence="3">CSCA 57</strain>
    </source>
</reference>
<dbReference type="SUPFAM" id="SSF52096">
    <property type="entry name" value="ClpP/crotonase"/>
    <property type="match status" value="2"/>
</dbReference>
<evidence type="ECO:0000313" key="3">
    <source>
        <dbReference type="EMBL" id="MBR7832863.1"/>
    </source>
</evidence>
<dbReference type="AlphaFoldDB" id="A0A941EM28"/>
<dbReference type="PROSITE" id="PS50980">
    <property type="entry name" value="COA_CT_NTER"/>
    <property type="match status" value="1"/>
</dbReference>
<organism evidence="3 4">
    <name type="scientific">Actinospica durhamensis</name>
    <dbReference type="NCBI Taxonomy" id="1508375"/>
    <lineage>
        <taxon>Bacteria</taxon>
        <taxon>Bacillati</taxon>
        <taxon>Actinomycetota</taxon>
        <taxon>Actinomycetes</taxon>
        <taxon>Catenulisporales</taxon>
        <taxon>Actinospicaceae</taxon>
        <taxon>Actinospica</taxon>
    </lineage>
</organism>
<evidence type="ECO:0000259" key="2">
    <source>
        <dbReference type="PROSITE" id="PS50989"/>
    </source>
</evidence>
<dbReference type="Proteomes" id="UP000675781">
    <property type="component" value="Unassembled WGS sequence"/>
</dbReference>
<dbReference type="PANTHER" id="PTHR22855:SF13">
    <property type="entry name" value="METHYLCROTONOYL-COA CARBOXYLASE BETA CHAIN, MITOCHONDRIAL"/>
    <property type="match status" value="1"/>
</dbReference>
<protein>
    <submittedName>
        <fullName evidence="3">Methylcrotonoyl-CoA carboxylase</fullName>
    </submittedName>
</protein>
<gene>
    <name evidence="3" type="ORF">KDL01_06295</name>
</gene>
<dbReference type="PROSITE" id="PS50989">
    <property type="entry name" value="COA_CT_CTER"/>
    <property type="match status" value="1"/>
</dbReference>
<comment type="caution">
    <text evidence="3">The sequence shown here is derived from an EMBL/GenBank/DDBJ whole genome shotgun (WGS) entry which is preliminary data.</text>
</comment>
<dbReference type="InterPro" id="IPR011762">
    <property type="entry name" value="COA_CT_N"/>
</dbReference>
<feature type="domain" description="CoA carboxyltransferase N-terminal" evidence="1">
    <location>
        <begin position="24"/>
        <end position="280"/>
    </location>
</feature>
<name>A0A941EM28_9ACTN</name>
<keyword evidence="4" id="KW-1185">Reference proteome</keyword>
<dbReference type="InterPro" id="IPR034733">
    <property type="entry name" value="AcCoA_carboxyl_beta"/>
</dbReference>
<evidence type="ECO:0000259" key="1">
    <source>
        <dbReference type="PROSITE" id="PS50980"/>
    </source>
</evidence>
<dbReference type="FunFam" id="3.90.226.10:FF:000046">
    <property type="entry name" value="Geranyl-CoA carboxylase beta subunit"/>
    <property type="match status" value="1"/>
</dbReference>
<feature type="domain" description="CoA carboxyltransferase C-terminal" evidence="2">
    <location>
        <begin position="290"/>
        <end position="522"/>
    </location>
</feature>
<dbReference type="InterPro" id="IPR029045">
    <property type="entry name" value="ClpP/crotonase-like_dom_sf"/>
</dbReference>
<dbReference type="GO" id="GO:0004485">
    <property type="term" value="F:methylcrotonoyl-CoA carboxylase activity"/>
    <property type="evidence" value="ECO:0007669"/>
    <property type="project" value="TreeGrafter"/>
</dbReference>
<sequence>MTVAALSTYIDPRSEAFRRNLADFDERRRSVAEARGAALAGGDERSHRRHAERGKLTARQRLALLLDPGSAFLEVGQLAAHEVYEQPVPSAALVTGIGVVAGRLVMVFANDATVKGGSYFPLGVQKQLRAQEIARQNGLPCIYLVDSGGVYLPLQAEIFPGPNTLGTIFRNIAEMSALGLTQIAAVMGSCTAGGAYIPTMCDETVIVRGNGTVFLGGPQLVKAATGEVVDAETLGGADLHTRVSAVADHYALDDEHALALVREIVARNPGPRLAEPPREPSPPKYDPAELAGIVSAGLREPIPAREILARLLDGSELAEYRARYGTTLVCGTGHIGGYPVGVLINDGVLFSESALKAANFIELCVQRDIPLLFLHNINGFMVGAQYEAEGIAKHGAKLVNAVATARVPKFSLVVGGSFGAGNFAMCGRPLGPTLMAMWPSAKSTVVGAEQTATVMALLRAEQLAKQGLELSAEEEESIRRPIIEAYDEQSRPVYFAARLWVDAVIDPVDTRSWLTLALAMAATSPRQDTQFGVFRM</sequence>
<dbReference type="PANTHER" id="PTHR22855">
    <property type="entry name" value="ACETYL, PROPIONYL, PYRUVATE, AND GLUTACONYL CARBOXYLASE-RELATED"/>
    <property type="match status" value="1"/>
</dbReference>
<dbReference type="FunFam" id="3.90.226.10:FF:000004">
    <property type="entry name" value="Methylcrotonoyl-CoA carboxylase beta chain"/>
    <property type="match status" value="1"/>
</dbReference>
<dbReference type="GO" id="GO:0006552">
    <property type="term" value="P:L-leucine catabolic process"/>
    <property type="evidence" value="ECO:0007669"/>
    <property type="project" value="TreeGrafter"/>
</dbReference>
<dbReference type="GO" id="GO:1905202">
    <property type="term" value="C:methylcrotonoyl-CoA carboxylase complex"/>
    <property type="evidence" value="ECO:0007669"/>
    <property type="project" value="TreeGrafter"/>
</dbReference>
<dbReference type="Gene3D" id="3.90.226.10">
    <property type="entry name" value="2-enoyl-CoA Hydratase, Chain A, domain 1"/>
    <property type="match status" value="2"/>
</dbReference>
<dbReference type="EMBL" id="JAGSOG010000018">
    <property type="protein sequence ID" value="MBR7832863.1"/>
    <property type="molecule type" value="Genomic_DNA"/>
</dbReference>
<proteinExistence type="predicted"/>
<evidence type="ECO:0000313" key="4">
    <source>
        <dbReference type="Proteomes" id="UP000675781"/>
    </source>
</evidence>
<accession>A0A941EM28</accession>
<dbReference type="InterPro" id="IPR045190">
    <property type="entry name" value="MCCB/AccD1-like"/>
</dbReference>
<dbReference type="Pfam" id="PF01039">
    <property type="entry name" value="Carboxyl_trans"/>
    <property type="match status" value="1"/>
</dbReference>